<sequence>MTTRVEITEEQLPEQLRPLLAAYRETRQKAADAFNDQRVAPVHAKHQLQAPLDEANRAASEAHTALLEGSREHPQEIRQYSHARFAACVERAREHLVAAEQELRKAAGHAAVHASVRDGRPTVNAERGQESPGKKAAMFAIGLVQDAAGSLPDGID</sequence>
<dbReference type="EMBL" id="CP034539">
    <property type="protein sequence ID" value="AZQ35939.1"/>
    <property type="molecule type" value="Genomic_DNA"/>
</dbReference>
<evidence type="ECO:0000313" key="3">
    <source>
        <dbReference type="Proteomes" id="UP000280298"/>
    </source>
</evidence>
<dbReference type="RefSeq" id="WP_126393406.1">
    <property type="nucleotide sequence ID" value="NZ_CP034539.1"/>
</dbReference>
<evidence type="ECO:0000256" key="1">
    <source>
        <dbReference type="SAM" id="MobiDB-lite"/>
    </source>
</evidence>
<dbReference type="Proteomes" id="UP000280298">
    <property type="component" value="Chromosome"/>
</dbReference>
<keyword evidence="3" id="KW-1185">Reference proteome</keyword>
<dbReference type="OrthoDB" id="9893251at2"/>
<proteinExistence type="predicted"/>
<reference evidence="2 3" key="1">
    <citation type="journal article" date="2019" name="Int. J. Syst. Evol. Microbiol.">
        <title>Streptomyces cyaneochromogenes sp. nov., a blue pigment-producing actinomycete from manganese-contaminated soil.</title>
        <authorList>
            <person name="Tang X."/>
            <person name="Zhao J."/>
            <person name="Li K."/>
            <person name="Chen Z."/>
            <person name="Sun Y."/>
            <person name="Gao J."/>
        </authorList>
    </citation>
    <scope>NUCLEOTIDE SEQUENCE [LARGE SCALE GENOMIC DNA]</scope>
    <source>
        <strain evidence="2 3">MK-45</strain>
    </source>
</reference>
<dbReference type="AlphaFoldDB" id="A0A3S9M9I6"/>
<dbReference type="KEGG" id="scya:EJ357_22680"/>
<name>A0A3S9M9I6_9ACTN</name>
<evidence type="ECO:0000313" key="2">
    <source>
        <dbReference type="EMBL" id="AZQ35939.1"/>
    </source>
</evidence>
<protein>
    <submittedName>
        <fullName evidence="2">Uncharacterized protein</fullName>
    </submittedName>
</protein>
<feature type="region of interest" description="Disordered" evidence="1">
    <location>
        <begin position="111"/>
        <end position="132"/>
    </location>
</feature>
<gene>
    <name evidence="2" type="ORF">EJ357_22680</name>
</gene>
<organism evidence="2 3">
    <name type="scientific">Streptomyces cyaneochromogenes</name>
    <dbReference type="NCBI Taxonomy" id="2496836"/>
    <lineage>
        <taxon>Bacteria</taxon>
        <taxon>Bacillati</taxon>
        <taxon>Actinomycetota</taxon>
        <taxon>Actinomycetes</taxon>
        <taxon>Kitasatosporales</taxon>
        <taxon>Streptomycetaceae</taxon>
        <taxon>Streptomyces</taxon>
    </lineage>
</organism>
<accession>A0A3S9M9I6</accession>